<evidence type="ECO:0000256" key="2">
    <source>
        <dbReference type="SAM" id="Coils"/>
    </source>
</evidence>
<name>A0AA86I1Z2_PRIMG</name>
<evidence type="ECO:0000313" key="3">
    <source>
        <dbReference type="EMBL" id="AXI27991.1"/>
    </source>
</evidence>
<sequence>MSGNRILVSPDELEKVAKQFKAASDQNQQASTKLSQTVSAMNSQWDGMTSERFFHDFEDSKKKMKQYTQLLEQVSTELKQIAQRFRQADNVR</sequence>
<evidence type="ECO:0000256" key="1">
    <source>
        <dbReference type="RuleBase" id="RU362001"/>
    </source>
</evidence>
<dbReference type="RefSeq" id="WP_114894453.1">
    <property type="nucleotide sequence ID" value="NZ_CP022674.1"/>
</dbReference>
<dbReference type="InterPro" id="IPR036689">
    <property type="entry name" value="ESAT-6-like_sf"/>
</dbReference>
<reference evidence="3 4" key="1">
    <citation type="submission" date="2017-07" db="EMBL/GenBank/DDBJ databases">
        <title>Isolation and development of strain Bacillus megaterium SR7 for enhanced growth and metabolite production under supercritical carbon dioxide.</title>
        <authorList>
            <person name="Freedman A.J.E."/>
            <person name="Peet K.C."/>
            <person name="Boock J.T."/>
            <person name="Penn K."/>
            <person name="Prather K.L.J."/>
            <person name="Thompson J.R."/>
        </authorList>
    </citation>
    <scope>NUCLEOTIDE SEQUENCE [LARGE SCALE GENOMIC DNA]</scope>
    <source>
        <strain evidence="3 4">SR7</strain>
    </source>
</reference>
<dbReference type="Pfam" id="PF06013">
    <property type="entry name" value="WXG100"/>
    <property type="match status" value="1"/>
</dbReference>
<proteinExistence type="inferred from homology"/>
<dbReference type="InterPro" id="IPR010310">
    <property type="entry name" value="T7SS_ESAT-6-like"/>
</dbReference>
<dbReference type="EMBL" id="CP022674">
    <property type="protein sequence ID" value="AXI27991.1"/>
    <property type="molecule type" value="Genomic_DNA"/>
</dbReference>
<dbReference type="AlphaFoldDB" id="A0AA86I1Z2"/>
<dbReference type="NCBIfam" id="TIGR03930">
    <property type="entry name" value="WXG100_ESAT6"/>
    <property type="match status" value="1"/>
</dbReference>
<feature type="coiled-coil region" evidence="2">
    <location>
        <begin position="57"/>
        <end position="84"/>
    </location>
</feature>
<dbReference type="Gene3D" id="1.10.287.850">
    <property type="entry name" value="HP0062-like domain"/>
    <property type="match status" value="1"/>
</dbReference>
<organism evidence="3 4">
    <name type="scientific">Priestia megaterium</name>
    <name type="common">Bacillus megaterium</name>
    <dbReference type="NCBI Taxonomy" id="1404"/>
    <lineage>
        <taxon>Bacteria</taxon>
        <taxon>Bacillati</taxon>
        <taxon>Bacillota</taxon>
        <taxon>Bacilli</taxon>
        <taxon>Bacillales</taxon>
        <taxon>Bacillaceae</taxon>
        <taxon>Priestia</taxon>
    </lineage>
</organism>
<comment type="similarity">
    <text evidence="1">Belongs to the WXG100 family.</text>
</comment>
<dbReference type="Proteomes" id="UP000253834">
    <property type="component" value="Chromosome"/>
</dbReference>
<evidence type="ECO:0000313" key="4">
    <source>
        <dbReference type="Proteomes" id="UP000253834"/>
    </source>
</evidence>
<keyword evidence="2" id="KW-0175">Coiled coil</keyword>
<gene>
    <name evidence="3" type="ORF">CIB87_02795</name>
</gene>
<dbReference type="SUPFAM" id="SSF140453">
    <property type="entry name" value="EsxAB dimer-like"/>
    <property type="match status" value="1"/>
</dbReference>
<protein>
    <recommendedName>
        <fullName evidence="1">ESAT-6-like protein</fullName>
    </recommendedName>
</protein>
<accession>A0AA86I1Z2</accession>